<feature type="region of interest" description="Disordered" evidence="6">
    <location>
        <begin position="599"/>
        <end position="640"/>
    </location>
</feature>
<comment type="caution">
    <text evidence="8">The sequence shown here is derived from an EMBL/GenBank/DDBJ whole genome shotgun (WGS) entry which is preliminary data.</text>
</comment>
<dbReference type="Pfam" id="PF00642">
    <property type="entry name" value="zf-CCCH"/>
    <property type="match status" value="1"/>
</dbReference>
<dbReference type="PANTHER" id="PTHR13119:SF12">
    <property type="entry name" value="PROTEIN SUPPRESSOR OF SABLE"/>
    <property type="match status" value="1"/>
</dbReference>
<keyword evidence="9" id="KW-1185">Reference proteome</keyword>
<feature type="region of interest" description="Disordered" evidence="6">
    <location>
        <begin position="689"/>
        <end position="728"/>
    </location>
</feature>
<dbReference type="InterPro" id="IPR045124">
    <property type="entry name" value="Su(sable)-like"/>
</dbReference>
<dbReference type="InterPro" id="IPR000571">
    <property type="entry name" value="Znf_CCCH"/>
</dbReference>
<feature type="domain" description="C3H1-type" evidence="7">
    <location>
        <begin position="499"/>
        <end position="527"/>
    </location>
</feature>
<feature type="compositionally biased region" description="Basic and acidic residues" evidence="6">
    <location>
        <begin position="599"/>
        <end position="618"/>
    </location>
</feature>
<keyword evidence="4 5" id="KW-0862">Zinc</keyword>
<dbReference type="GO" id="GO:0005634">
    <property type="term" value="C:nucleus"/>
    <property type="evidence" value="ECO:0007669"/>
    <property type="project" value="TreeGrafter"/>
</dbReference>
<evidence type="ECO:0000256" key="6">
    <source>
        <dbReference type="SAM" id="MobiDB-lite"/>
    </source>
</evidence>
<evidence type="ECO:0000256" key="5">
    <source>
        <dbReference type="PROSITE-ProRule" id="PRU00723"/>
    </source>
</evidence>
<feature type="zinc finger region" description="C3H1-type" evidence="5">
    <location>
        <begin position="499"/>
        <end position="527"/>
    </location>
</feature>
<dbReference type="Gene3D" id="2.30.30.1190">
    <property type="match status" value="1"/>
</dbReference>
<evidence type="ECO:0000256" key="3">
    <source>
        <dbReference type="ARBA" id="ARBA00022771"/>
    </source>
</evidence>
<dbReference type="EMBL" id="JABCRI010000009">
    <property type="protein sequence ID" value="KAF8401014.1"/>
    <property type="molecule type" value="Genomic_DNA"/>
</dbReference>
<feature type="zinc finger region" description="C3H1-type" evidence="5">
    <location>
        <begin position="474"/>
        <end position="498"/>
    </location>
</feature>
<dbReference type="PANTHER" id="PTHR13119">
    <property type="entry name" value="ZINC FINGER CCCH DOMAIN-CONTAINING PROTEI"/>
    <property type="match status" value="1"/>
</dbReference>
<dbReference type="PROSITE" id="PS50103">
    <property type="entry name" value="ZF_C3H1"/>
    <property type="match status" value="3"/>
</dbReference>
<dbReference type="GO" id="GO:0008270">
    <property type="term" value="F:zinc ion binding"/>
    <property type="evidence" value="ECO:0007669"/>
    <property type="project" value="UniProtKB-KW"/>
</dbReference>
<keyword evidence="3 5" id="KW-0863">Zinc-finger</keyword>
<reference evidence="8 9" key="1">
    <citation type="submission" date="2020-04" db="EMBL/GenBank/DDBJ databases">
        <title>Plant Genome Project.</title>
        <authorList>
            <person name="Zhang R.-G."/>
        </authorList>
    </citation>
    <scope>NUCLEOTIDE SEQUENCE [LARGE SCALE GENOMIC DNA]</scope>
    <source>
        <strain evidence="8">YNK0</strain>
        <tissue evidence="8">Leaf</tissue>
    </source>
</reference>
<dbReference type="InterPro" id="IPR036855">
    <property type="entry name" value="Znf_CCCH_sf"/>
</dbReference>
<feature type="compositionally biased region" description="Polar residues" evidence="6">
    <location>
        <begin position="620"/>
        <end position="629"/>
    </location>
</feature>
<dbReference type="Proteomes" id="UP000655225">
    <property type="component" value="Unassembled WGS sequence"/>
</dbReference>
<evidence type="ECO:0000259" key="7">
    <source>
        <dbReference type="PROSITE" id="PS50103"/>
    </source>
</evidence>
<accession>A0A835DI74</accession>
<dbReference type="OMA" id="RKVCVYD"/>
<dbReference type="GO" id="GO:0045892">
    <property type="term" value="P:negative regulation of DNA-templated transcription"/>
    <property type="evidence" value="ECO:0007669"/>
    <property type="project" value="InterPro"/>
</dbReference>
<proteinExistence type="predicted"/>
<protein>
    <recommendedName>
        <fullName evidence="7">C3H1-type domain-containing protein</fullName>
    </recommendedName>
</protein>
<feature type="compositionally biased region" description="Low complexity" evidence="6">
    <location>
        <begin position="768"/>
        <end position="777"/>
    </location>
</feature>
<feature type="domain" description="C3H1-type" evidence="7">
    <location>
        <begin position="445"/>
        <end position="472"/>
    </location>
</feature>
<dbReference type="SMART" id="SM00356">
    <property type="entry name" value="ZnF_C3H1"/>
    <property type="match status" value="3"/>
</dbReference>
<dbReference type="Gene3D" id="4.10.1000.10">
    <property type="entry name" value="Zinc finger, CCCH-type"/>
    <property type="match status" value="1"/>
</dbReference>
<keyword evidence="2" id="KW-0677">Repeat</keyword>
<evidence type="ECO:0000313" key="9">
    <source>
        <dbReference type="Proteomes" id="UP000655225"/>
    </source>
</evidence>
<evidence type="ECO:0000256" key="2">
    <source>
        <dbReference type="ARBA" id="ARBA00022737"/>
    </source>
</evidence>
<feature type="compositionally biased region" description="Polar residues" evidence="6">
    <location>
        <begin position="689"/>
        <end position="701"/>
    </location>
</feature>
<keyword evidence="1 5" id="KW-0479">Metal-binding</keyword>
<dbReference type="AlphaFoldDB" id="A0A835DI74"/>
<dbReference type="GO" id="GO:0003723">
    <property type="term" value="F:RNA binding"/>
    <property type="evidence" value="ECO:0007669"/>
    <property type="project" value="InterPro"/>
</dbReference>
<dbReference type="SUPFAM" id="SSF90229">
    <property type="entry name" value="CCCH zinc finger"/>
    <property type="match status" value="2"/>
</dbReference>
<organism evidence="8 9">
    <name type="scientific">Tetracentron sinense</name>
    <name type="common">Spur-leaf</name>
    <dbReference type="NCBI Taxonomy" id="13715"/>
    <lineage>
        <taxon>Eukaryota</taxon>
        <taxon>Viridiplantae</taxon>
        <taxon>Streptophyta</taxon>
        <taxon>Embryophyta</taxon>
        <taxon>Tracheophyta</taxon>
        <taxon>Spermatophyta</taxon>
        <taxon>Magnoliopsida</taxon>
        <taxon>Trochodendrales</taxon>
        <taxon>Trochodendraceae</taxon>
        <taxon>Tetracentron</taxon>
    </lineage>
</organism>
<sequence>MEKAKVETLKPSMREGTPFVFPPHRRSHLKSETFRTLVRILSHCIDESQNSPALQIVPEAAKPGIDSDQIGQTTQKGVCGNLVGPDDLGPENLPIQEDPIIDKSTEVIGIQDGSFSQEQIVTDELEHRMRIDGDEELVCGDSLKPSISSVEKYPTVNEVVSLIDDQCGLFSLEHILIDESEQPTLLTDDNKDLNCKTLEAMNLSLDKELINEDFKSSEDNQDRNSSLERNVVEELDNVMQQKEMDLMNLVSSNSIMDSSVSLTADREIEDGEISDDSGISNQPIDLFLEDALVYEERKDVKERKRKDMEDKPNILVYSKTRKVKKAYGDDSMLEAGINKRQDNGAKGDVNCSVSRPNNLGFHGEISEKIVTENQRIKTLGHDTILHDTTLLGMCLYHVMDVEVCDKRKRGPESKEKKKLKEKKRRAKKNKLLGVKRLKLQPILKPKQVKYCDHYLKGRCQKGDLCTFSHDTIPLTKSQPCSYFARHSCMKGDDCPFDHQLSKYPCNNYMSKGFCSRGDNCMFSHNMPLKDGSSSESNLSKLDLQSPLLENINSRQHLTNFPQGKPDQRKPEQNMAEMLRKPPAQAPKGMNFLSFGKAHLDDSSKRQQGDVIPKMDDGNKLCNQKNQSVSDKLHDSNEMPWKTPTTLAPVGLNFIRFGKAPLDDSSKQKQADLPSKRDCGTGICIEKSQSASDKLQSSNTMSWRKPASPHPLCQSSNPLADGHNKHTPSSAKKALMSTLAFAAKYESEMKTGLSIRTPAVSAEADRASRISSSFRSGSLQDESMKASKILEDFLHGVGNKGNQ</sequence>
<gene>
    <name evidence="8" type="ORF">HHK36_014317</name>
</gene>
<dbReference type="OrthoDB" id="411372at2759"/>
<name>A0A835DI74_TETSI</name>
<feature type="region of interest" description="Disordered" evidence="6">
    <location>
        <begin position="756"/>
        <end position="777"/>
    </location>
</feature>
<evidence type="ECO:0000256" key="1">
    <source>
        <dbReference type="ARBA" id="ARBA00022723"/>
    </source>
</evidence>
<evidence type="ECO:0000313" key="8">
    <source>
        <dbReference type="EMBL" id="KAF8401014.1"/>
    </source>
</evidence>
<dbReference type="Pfam" id="PF14608">
    <property type="entry name" value="zf-CCCH_2"/>
    <property type="match status" value="2"/>
</dbReference>
<evidence type="ECO:0000256" key="4">
    <source>
        <dbReference type="ARBA" id="ARBA00022833"/>
    </source>
</evidence>
<feature type="zinc finger region" description="C3H1-type" evidence="5">
    <location>
        <begin position="445"/>
        <end position="472"/>
    </location>
</feature>
<feature type="domain" description="C3H1-type" evidence="7">
    <location>
        <begin position="474"/>
        <end position="498"/>
    </location>
</feature>